<dbReference type="EMBL" id="CADEBD010000620">
    <property type="protein sequence ID" value="CAB3258074.1"/>
    <property type="molecule type" value="Genomic_DNA"/>
</dbReference>
<sequence length="447" mass="51560">MLFISTVDSDSGIAPHQEEPLKRLLKRTINHVKTFLGEFERKIKRSRLLVNAIHNQSLINISTTNRNDLRTVPGKSTSFIRYPESPLLKRASEIRPQNVTGIKSNPLSSSPDIFHVDSIVRRVDKYPEDLPRFNTKSETNTFFGQIEKKKPPEEGLSSNQGLIHTDTNRGINTNILLGAVATIATTKHPKRLMRQGTARFQPEEEDIWHKRYLELLSGRTSNDSVRISKYPQSRIQPGPAIFQPQKELSFKPNKTKPVFNKRSFAVTQYPELMRQSKIDVNSQITKGWNELIRRLEMFENPTSTKKVKPIARINKQENKKDEPSTVTIKQAIRNDYLPTGNAPQEIKKDTFSNRNFKEEEYLPTLSKFYFQLKQDIITAPNLEYPDIFARSTSSRPAVTRPASTKKQFILLTTRSRREFTSRIIPELAKDYQNINFRASNLYKRMSA</sequence>
<accession>A0A8S1BFV6</accession>
<reference evidence="1 2" key="1">
    <citation type="submission" date="2020-04" db="EMBL/GenBank/DDBJ databases">
        <authorList>
            <person name="Wallbank WR R."/>
            <person name="Pardo Diaz C."/>
            <person name="Kozak K."/>
            <person name="Martin S."/>
            <person name="Jiggins C."/>
            <person name="Moest M."/>
            <person name="Warren A I."/>
            <person name="Byers J.R.P. K."/>
            <person name="Montejo-Kovacevich G."/>
            <person name="Yen C E."/>
        </authorList>
    </citation>
    <scope>NUCLEOTIDE SEQUENCE [LARGE SCALE GENOMIC DNA]</scope>
</reference>
<evidence type="ECO:0000313" key="1">
    <source>
        <dbReference type="EMBL" id="CAB3258074.1"/>
    </source>
</evidence>
<dbReference type="Proteomes" id="UP000494256">
    <property type="component" value="Unassembled WGS sequence"/>
</dbReference>
<dbReference type="OrthoDB" id="40579at2759"/>
<dbReference type="AlphaFoldDB" id="A0A8S1BFV6"/>
<gene>
    <name evidence="1" type="ORF">APLA_LOCUS16076</name>
</gene>
<comment type="caution">
    <text evidence="1">The sequence shown here is derived from an EMBL/GenBank/DDBJ whole genome shotgun (WGS) entry which is preliminary data.</text>
</comment>
<protein>
    <submittedName>
        <fullName evidence="1">Uncharacterized protein</fullName>
    </submittedName>
</protein>
<proteinExistence type="predicted"/>
<evidence type="ECO:0000313" key="2">
    <source>
        <dbReference type="Proteomes" id="UP000494256"/>
    </source>
</evidence>
<organism evidence="1 2">
    <name type="scientific">Arctia plantaginis</name>
    <name type="common">Wood tiger moth</name>
    <name type="synonym">Phalaena plantaginis</name>
    <dbReference type="NCBI Taxonomy" id="874455"/>
    <lineage>
        <taxon>Eukaryota</taxon>
        <taxon>Metazoa</taxon>
        <taxon>Ecdysozoa</taxon>
        <taxon>Arthropoda</taxon>
        <taxon>Hexapoda</taxon>
        <taxon>Insecta</taxon>
        <taxon>Pterygota</taxon>
        <taxon>Neoptera</taxon>
        <taxon>Endopterygota</taxon>
        <taxon>Lepidoptera</taxon>
        <taxon>Glossata</taxon>
        <taxon>Ditrysia</taxon>
        <taxon>Noctuoidea</taxon>
        <taxon>Erebidae</taxon>
        <taxon>Arctiinae</taxon>
        <taxon>Arctia</taxon>
    </lineage>
</organism>
<name>A0A8S1BFV6_ARCPL</name>